<protein>
    <recommendedName>
        <fullName evidence="1">RING-type domain-containing protein</fullName>
    </recommendedName>
</protein>
<reference evidence="2" key="1">
    <citation type="journal article" date="2020" name="Nature">
        <title>Giant virus diversity and host interactions through global metagenomics.</title>
        <authorList>
            <person name="Schulz F."/>
            <person name="Roux S."/>
            <person name="Paez-Espino D."/>
            <person name="Jungbluth S."/>
            <person name="Walsh D.A."/>
            <person name="Denef V.J."/>
            <person name="McMahon K.D."/>
            <person name="Konstantinidis K.T."/>
            <person name="Eloe-Fadrosh E.A."/>
            <person name="Kyrpides N.C."/>
            <person name="Woyke T."/>
        </authorList>
    </citation>
    <scope>NUCLEOTIDE SEQUENCE</scope>
    <source>
        <strain evidence="2">GVMAG-M-3300025860-20</strain>
    </source>
</reference>
<dbReference type="SUPFAM" id="SSF57850">
    <property type="entry name" value="RING/U-box"/>
    <property type="match status" value="1"/>
</dbReference>
<accession>A0A6C0J480</accession>
<dbReference type="InterPro" id="IPR001841">
    <property type="entry name" value="Znf_RING"/>
</dbReference>
<organism evidence="2">
    <name type="scientific">viral metagenome</name>
    <dbReference type="NCBI Taxonomy" id="1070528"/>
    <lineage>
        <taxon>unclassified sequences</taxon>
        <taxon>metagenomes</taxon>
        <taxon>organismal metagenomes</taxon>
    </lineage>
</organism>
<evidence type="ECO:0000259" key="1">
    <source>
        <dbReference type="PROSITE" id="PS50089"/>
    </source>
</evidence>
<sequence length="174" mass="20002">MVRPDTTLLTSVTQQSPIIPKYTGSIWRNVASVGLSEEQAKEICANLIQSFEFEGITPDSDANEFDDVTTEIIDIVMDERRNKGLFEEEAYELDYEPFLSTPKITSENLNLYMNDVQEPYYCVICMIKHTNPEKDTAVRLICNGEKCVFCKPCIYKWLTTSTAKCPYCQYNFNK</sequence>
<evidence type="ECO:0000313" key="2">
    <source>
        <dbReference type="EMBL" id="QHU00505.1"/>
    </source>
</evidence>
<dbReference type="Gene3D" id="3.30.40.10">
    <property type="entry name" value="Zinc/RING finger domain, C3HC4 (zinc finger)"/>
    <property type="match status" value="1"/>
</dbReference>
<dbReference type="PROSITE" id="PS50089">
    <property type="entry name" value="ZF_RING_2"/>
    <property type="match status" value="1"/>
</dbReference>
<dbReference type="EMBL" id="MN740327">
    <property type="protein sequence ID" value="QHU00505.1"/>
    <property type="molecule type" value="Genomic_DNA"/>
</dbReference>
<dbReference type="AlphaFoldDB" id="A0A6C0J480"/>
<dbReference type="CDD" id="cd16448">
    <property type="entry name" value="RING-H2"/>
    <property type="match status" value="1"/>
</dbReference>
<dbReference type="InterPro" id="IPR013083">
    <property type="entry name" value="Znf_RING/FYVE/PHD"/>
</dbReference>
<feature type="domain" description="RING-type" evidence="1">
    <location>
        <begin position="122"/>
        <end position="169"/>
    </location>
</feature>
<name>A0A6C0J480_9ZZZZ</name>
<proteinExistence type="predicted"/>